<keyword evidence="1" id="KW-1133">Transmembrane helix</keyword>
<evidence type="ECO:0008006" key="4">
    <source>
        <dbReference type="Google" id="ProtNLM"/>
    </source>
</evidence>
<dbReference type="InterPro" id="IPR006530">
    <property type="entry name" value="YD"/>
</dbReference>
<organism evidence="2 3">
    <name type="scientific">Arthrobotrys musiformis</name>
    <dbReference type="NCBI Taxonomy" id="47236"/>
    <lineage>
        <taxon>Eukaryota</taxon>
        <taxon>Fungi</taxon>
        <taxon>Dikarya</taxon>
        <taxon>Ascomycota</taxon>
        <taxon>Pezizomycotina</taxon>
        <taxon>Orbiliomycetes</taxon>
        <taxon>Orbiliales</taxon>
        <taxon>Orbiliaceae</taxon>
        <taxon>Arthrobotrys</taxon>
    </lineage>
</organism>
<evidence type="ECO:0000313" key="3">
    <source>
        <dbReference type="Proteomes" id="UP001370758"/>
    </source>
</evidence>
<dbReference type="NCBIfam" id="TIGR03696">
    <property type="entry name" value="Rhs_assc_core"/>
    <property type="match status" value="1"/>
</dbReference>
<keyword evidence="3" id="KW-1185">Reference proteome</keyword>
<evidence type="ECO:0000313" key="2">
    <source>
        <dbReference type="EMBL" id="KAK6507220.1"/>
    </source>
</evidence>
<protein>
    <recommendedName>
        <fullName evidence="4">RHS repeat-associated core domain-containing protein</fullName>
    </recommendedName>
</protein>
<dbReference type="Gene3D" id="2.180.10.10">
    <property type="entry name" value="RHS repeat-associated core"/>
    <property type="match status" value="1"/>
</dbReference>
<gene>
    <name evidence="2" type="ORF">TWF481_005670</name>
</gene>
<evidence type="ECO:0000256" key="1">
    <source>
        <dbReference type="SAM" id="Phobius"/>
    </source>
</evidence>
<dbReference type="Proteomes" id="UP001370758">
    <property type="component" value="Unassembled WGS sequence"/>
</dbReference>
<dbReference type="EMBL" id="JAVHJL010000003">
    <property type="protein sequence ID" value="KAK6507220.1"/>
    <property type="molecule type" value="Genomic_DNA"/>
</dbReference>
<dbReference type="InterPro" id="IPR022385">
    <property type="entry name" value="Rhs_assc_core"/>
</dbReference>
<name>A0AAV9WGJ5_9PEZI</name>
<keyword evidence="1" id="KW-0472">Membrane</keyword>
<feature type="transmembrane region" description="Helical" evidence="1">
    <location>
        <begin position="1472"/>
        <end position="1493"/>
    </location>
</feature>
<sequence>MPGQYQGSQAFNQLDPFADESVNPNTGSLNFSVPLVKLQGKNKSIDLNVSLFYSAGFRGTFGLPQNWGLNLPYVLGNSVTTSGRTYVIDPEWSDVTRYESGLKYTNNHGIKFTPVSPPLPLPSGLHGEYAYQLKNADGSMEYFDIKGKPLERHDIHGNYLHYTFITGDQHGIDEPSLRVDEIIDSWGQTIKFTYEQGSEMTIKLPDGGVTVVKFSQDGVYRIIDPAGRKTELEYVPFGDDQQLLGRIEYPSGLISTFEYTSIQYLNQDGSPGRMSAVEHFRHLDSTKKVYRHYKYIYGEESTNTYTGASIGCKLGGLEDTLMDNYQHALDYRYDVARVTLDSDERPIARCLTWFNNLHLAVEEINYLFDEQRYPVDATKTVLTYSIDRDKRARVTSYFLPIRTEAFHNIASLGSTALWRATTRTDAEYDSYGNSIKTTEWISTDGTGYTERSSVKTEYSTTKKGVQIAVKIWTTDMISRTVEYKEQKPTDDGRSIASSATWFQDGIGSGAQLLPWKEVLMKYDESGRLVNETTAWIKGAQVPEGSLSSVTSKFEYSRVRGGILSITETSARGDRTVVEHDVRRSNAPIIKKTLPLGQSESFEYDIVGRVIKHGDALGQQTTTVYSDGPVGTSKTVTTPLKYSQKTSYDVLGREVEVSDNGDPTVPFMSQPSRVLSRNKYNCLALQEETLDKFGMTTKYKYDGLGRPVTITDPHGNVVSYKYYEGGQRVTESINGNLRKETNLDALSRVLREVKYPDTDDKSTTSRIMHEYVYNGSGEVIERTLSRTDGTSSKTRLETEVVKYGPTKTLLSRTLIGFTERGKDTVTRRFVLDLFNNHSTYTKETVYSDGRSFRNQGPTRIYNEINKLVIHRNQEGKEERHHYNANGWDERTVRFDGTEIKYKCDNNGQVTRISYPLSTTEHSFDADRRLVQTREGGDVIKYSRSLDGSITGQSYGDGRTQSIRLDKFSRIVQETDVFGIVKETEYTSFGLVARRKCQGDIMTYNYGTVNHTYNQHLGYKFSGSEDYTRSITYDGFGRVRQNTARVSGSSAVLLETTYELDARQKVIWLKSSSAVFPEQRSDRRFLYDGLGQMTQETHAVDGQQSITKYAYDGNANVLSVDVDGQTTSMTYNKIDQRTDRGFTYDANGRLLEDNEGLKYVFDERDRLLSVSSSSDTPTKFAYHSDSHLAQKNEGDTDAVKFYHNNSNKKIDTFHETKREGQVRDTKTSFLSDSDTIIAGYTNGRPSDRFLDQLNSTVLILGGAGKHVSAKYGAYGASKLRPPSGNLSSSFGFTQAFTDEKRGLVYLGSRFYNPRQMSFVSMDTYVTENRYAYCDGDPVNRIDPTGHFWAEVIPTVLGIAAAVVAGAIFTAVTGGAGSPVAMAVISGAISGAVGSATTLGLQAAFGRRVTGGDFVTALLVGGIGGAITGGLGKYFQGVAKGNFYKAILGGAATGGAAGGVKEAIIMIRSDKDFSVGRLALGIVQGALIGLASGYWARRTYIRETALKNYQAQLEEMKGRYLYPDIVLQ</sequence>
<proteinExistence type="predicted"/>
<reference evidence="2 3" key="1">
    <citation type="submission" date="2023-08" db="EMBL/GenBank/DDBJ databases">
        <authorList>
            <person name="Palmer J.M."/>
        </authorList>
    </citation>
    <scope>NUCLEOTIDE SEQUENCE [LARGE SCALE GENOMIC DNA]</scope>
    <source>
        <strain evidence="2 3">TWF481</strain>
    </source>
</reference>
<feature type="transmembrane region" description="Helical" evidence="1">
    <location>
        <begin position="1377"/>
        <end position="1399"/>
    </location>
</feature>
<accession>A0AAV9WGJ5</accession>
<dbReference type="NCBIfam" id="TIGR01643">
    <property type="entry name" value="YD_repeat_2x"/>
    <property type="match status" value="1"/>
</dbReference>
<dbReference type="InterPro" id="IPR050708">
    <property type="entry name" value="T6SS_VgrG/RHS"/>
</dbReference>
<dbReference type="PANTHER" id="PTHR32305">
    <property type="match status" value="1"/>
</dbReference>
<keyword evidence="1" id="KW-0812">Transmembrane</keyword>
<feature type="transmembrane region" description="Helical" evidence="1">
    <location>
        <begin position="1411"/>
        <end position="1432"/>
    </location>
</feature>
<feature type="transmembrane region" description="Helical" evidence="1">
    <location>
        <begin position="1345"/>
        <end position="1370"/>
    </location>
</feature>
<dbReference type="PANTHER" id="PTHR32305:SF15">
    <property type="entry name" value="PROTEIN RHSA-RELATED"/>
    <property type="match status" value="1"/>
</dbReference>
<comment type="caution">
    <text evidence="2">The sequence shown here is derived from an EMBL/GenBank/DDBJ whole genome shotgun (WGS) entry which is preliminary data.</text>
</comment>